<dbReference type="Pfam" id="PF01408">
    <property type="entry name" value="GFO_IDH_MocA"/>
    <property type="match status" value="1"/>
</dbReference>
<reference evidence="3" key="1">
    <citation type="submission" date="2018-05" db="EMBL/GenBank/DDBJ databases">
        <authorList>
            <person name="Lanie J.A."/>
            <person name="Ng W.-L."/>
            <person name="Kazmierczak K.M."/>
            <person name="Andrzejewski T.M."/>
            <person name="Davidsen T.M."/>
            <person name="Wayne K.J."/>
            <person name="Tettelin H."/>
            <person name="Glass J.I."/>
            <person name="Rusch D."/>
            <person name="Podicherti R."/>
            <person name="Tsui H.-C.T."/>
            <person name="Winkler M.E."/>
        </authorList>
    </citation>
    <scope>NUCLEOTIDE SEQUENCE</scope>
</reference>
<dbReference type="SUPFAM" id="SSF55347">
    <property type="entry name" value="Glyceraldehyde-3-phosphate dehydrogenase-like, C-terminal domain"/>
    <property type="match status" value="1"/>
</dbReference>
<dbReference type="Gene3D" id="3.40.50.720">
    <property type="entry name" value="NAD(P)-binding Rossmann-like Domain"/>
    <property type="match status" value="1"/>
</dbReference>
<dbReference type="InterPro" id="IPR052515">
    <property type="entry name" value="Gfo/Idh/MocA_Oxidoreductase"/>
</dbReference>
<protein>
    <recommendedName>
        <fullName evidence="4">Gfo/Idh/MocA-like oxidoreductase N-terminal domain-containing protein</fullName>
    </recommendedName>
</protein>
<evidence type="ECO:0000313" key="3">
    <source>
        <dbReference type="EMBL" id="SVC67124.1"/>
    </source>
</evidence>
<proteinExistence type="predicted"/>
<feature type="domain" description="GFO/IDH/MocA-like oxidoreductase" evidence="2">
    <location>
        <begin position="135"/>
        <end position="260"/>
    </location>
</feature>
<dbReference type="Gene3D" id="3.30.360.10">
    <property type="entry name" value="Dihydrodipicolinate Reductase, domain 2"/>
    <property type="match status" value="1"/>
</dbReference>
<dbReference type="AlphaFoldDB" id="A0A382P132"/>
<name>A0A382P132_9ZZZZ</name>
<organism evidence="3">
    <name type="scientific">marine metagenome</name>
    <dbReference type="NCBI Taxonomy" id="408172"/>
    <lineage>
        <taxon>unclassified sequences</taxon>
        <taxon>metagenomes</taxon>
        <taxon>ecological metagenomes</taxon>
    </lineage>
</organism>
<sequence length="338" mass="37250">MEPIMINFGMIGCGSAAEIRGGLGIRLSKKAQLQAVSDINNDLLIEYATKHNIESTYSSGYDLIKDPNIDAVYIAVPNSFHHPFTIAAAQEGKHILCEKPFAINLEQNTDMIETAKANGVILTVSYYRRFYESIQFAKRLIEAGEIGSITMGGLHATHFLGEHHTPEEAPRRWLIEKDKAGAGVFQRAGSHRIDLLVYLMGAPTEVFAYTDRLGSGYDVDDASVGVLRYNSGAQAFIALHHTIKGCQTDWLEICGTEGRILLDPLDEGRVIVESTNTPRTEYNTEIPKSSTLPIIDDFVDAIELGTTTICPPEEAIITNKIIYGGYMSTVKKKPIKIE</sequence>
<dbReference type="EMBL" id="UINC01104171">
    <property type="protein sequence ID" value="SVC67124.1"/>
    <property type="molecule type" value="Genomic_DNA"/>
</dbReference>
<accession>A0A382P132</accession>
<dbReference type="PANTHER" id="PTHR43249">
    <property type="entry name" value="UDP-N-ACETYL-2-AMINO-2-DEOXY-D-GLUCURONATE OXIDASE"/>
    <property type="match status" value="1"/>
</dbReference>
<dbReference type="GO" id="GO:0000166">
    <property type="term" value="F:nucleotide binding"/>
    <property type="evidence" value="ECO:0007669"/>
    <property type="project" value="InterPro"/>
</dbReference>
<dbReference type="PANTHER" id="PTHR43249:SF1">
    <property type="entry name" value="D-GLUCOSIDE 3-DEHYDROGENASE"/>
    <property type="match status" value="1"/>
</dbReference>
<dbReference type="Pfam" id="PF22725">
    <property type="entry name" value="GFO_IDH_MocA_C3"/>
    <property type="match status" value="1"/>
</dbReference>
<dbReference type="InterPro" id="IPR000683">
    <property type="entry name" value="Gfo/Idh/MocA-like_OxRdtase_N"/>
</dbReference>
<dbReference type="InterPro" id="IPR055170">
    <property type="entry name" value="GFO_IDH_MocA-like_dom"/>
</dbReference>
<evidence type="ECO:0000259" key="2">
    <source>
        <dbReference type="Pfam" id="PF22725"/>
    </source>
</evidence>
<evidence type="ECO:0000259" key="1">
    <source>
        <dbReference type="Pfam" id="PF01408"/>
    </source>
</evidence>
<evidence type="ECO:0008006" key="4">
    <source>
        <dbReference type="Google" id="ProtNLM"/>
    </source>
</evidence>
<gene>
    <name evidence="3" type="ORF">METZ01_LOCUS319978</name>
</gene>
<feature type="domain" description="Gfo/Idh/MocA-like oxidoreductase N-terminal" evidence="1">
    <location>
        <begin position="6"/>
        <end position="126"/>
    </location>
</feature>
<dbReference type="SUPFAM" id="SSF51735">
    <property type="entry name" value="NAD(P)-binding Rossmann-fold domains"/>
    <property type="match status" value="1"/>
</dbReference>
<dbReference type="InterPro" id="IPR036291">
    <property type="entry name" value="NAD(P)-bd_dom_sf"/>
</dbReference>